<feature type="compositionally biased region" description="Pro residues" evidence="1">
    <location>
        <begin position="360"/>
        <end position="375"/>
    </location>
</feature>
<organism evidence="2 3">
    <name type="scientific">Xanthomonas populi</name>
    <dbReference type="NCBI Taxonomy" id="53414"/>
    <lineage>
        <taxon>Bacteria</taxon>
        <taxon>Pseudomonadati</taxon>
        <taxon>Pseudomonadota</taxon>
        <taxon>Gammaproteobacteria</taxon>
        <taxon>Lysobacterales</taxon>
        <taxon>Lysobacteraceae</taxon>
        <taxon>Xanthomonas</taxon>
    </lineage>
</organism>
<dbReference type="OrthoDB" id="7067057at2"/>
<evidence type="ECO:0000313" key="3">
    <source>
        <dbReference type="Proteomes" id="UP000239939"/>
    </source>
</evidence>
<evidence type="ECO:0000256" key="1">
    <source>
        <dbReference type="SAM" id="MobiDB-lite"/>
    </source>
</evidence>
<accession>A0A2S7EE45</accession>
<reference evidence="3" key="1">
    <citation type="submission" date="2016-08" db="EMBL/GenBank/DDBJ databases">
        <authorList>
            <person name="Merda D."/>
            <person name="Briand M."/>
            <person name="Taghouti G."/>
            <person name="Carrere S."/>
            <person name="Gouzy J."/>
            <person name="Portier P."/>
            <person name="Jacques M.-A."/>
            <person name="Fischer-Le Saux M."/>
        </authorList>
    </citation>
    <scope>NUCLEOTIDE SEQUENCE [LARGE SCALE GENOMIC DNA]</scope>
    <source>
        <strain evidence="3">CFBP1817</strain>
    </source>
</reference>
<dbReference type="EMBL" id="MDEJ01000156">
    <property type="protein sequence ID" value="PPU88438.1"/>
    <property type="molecule type" value="Genomic_DNA"/>
</dbReference>
<gene>
    <name evidence="2" type="ORF">XpopCFBP1817_17730</name>
</gene>
<evidence type="ECO:0008006" key="4">
    <source>
        <dbReference type="Google" id="ProtNLM"/>
    </source>
</evidence>
<protein>
    <recommendedName>
        <fullName evidence="4">Response receiver domain-containing protein</fullName>
    </recommendedName>
</protein>
<proteinExistence type="predicted"/>
<dbReference type="Proteomes" id="UP000239939">
    <property type="component" value="Unassembled WGS sequence"/>
</dbReference>
<evidence type="ECO:0000313" key="2">
    <source>
        <dbReference type="EMBL" id="PPU88438.1"/>
    </source>
</evidence>
<sequence>MSLEANFMSAGIGRVLIVDDDLSHAVDMASLDKHGQGVAISQVLADENHDYTFALDEELERMALPHGSADDRLKALKAPAVRAVAHEVLRGAYERAMTDREALRAPLDKIKSWLTVRGVELEEWSETRDLPEADRYDLLVVDYFLMDNDPQATYKLIRDFKRAHANREHPLLVVLMSSDISAIRGHFEDIRDECEISASRFRILAKPVIANPDSDEDVKEKWLRALQQLATERPLVMPIERFVEAWKTSLNKAAEQMVRRLYDLDASAFALLSATASQDSMKLEEYLADVLSRRVSAEAEEHGFPFDEIDALREALNDAQSTIGPTIDQGVEVRHAQRAIRILMSDVAWHRRPWWEPKAGPPRPAVAPPADPPAVAPAEAASEAHQKLQTEVPAEIAQEVTAANAGAPEEAGGPAIAPEMPHPAHTEDRLIWMKRYIRFGTILREKEGARRYFVNLTQACDVQSEKLNTVADVHYLLIQGNRFPVDRVAVGEKLFDSPYCCDDLDSDDFFALQWRLRQPFTPSMAKLLETLEDYNWVGQLRSDTAYAVLSKYVSQASRVAQIRMLKVYRYSASVYHKQATGWVQKDVNEPIEASAWQTEKKLWRIQFPVADARALLPLLSGVADAKKAEFVSELVSGMELSQ</sequence>
<comment type="caution">
    <text evidence="2">The sequence shown here is derived from an EMBL/GenBank/DDBJ whole genome shotgun (WGS) entry which is preliminary data.</text>
</comment>
<keyword evidence="3" id="KW-1185">Reference proteome</keyword>
<dbReference type="RefSeq" id="WP_128418167.1">
    <property type="nucleotide sequence ID" value="NZ_MDEJ01000156.1"/>
</dbReference>
<name>A0A2S7EE45_9XANT</name>
<feature type="region of interest" description="Disordered" evidence="1">
    <location>
        <begin position="360"/>
        <end position="387"/>
    </location>
</feature>
<dbReference type="AlphaFoldDB" id="A0A2S7EE45"/>